<dbReference type="PRINTS" id="PR00662">
    <property type="entry name" value="G6PISOMERASE"/>
</dbReference>
<evidence type="ECO:0000313" key="11">
    <source>
        <dbReference type="Proteomes" id="UP000199095"/>
    </source>
</evidence>
<organism evidence="10 11">
    <name type="scientific">Salinibacillus kushneri</name>
    <dbReference type="NCBI Taxonomy" id="237682"/>
    <lineage>
        <taxon>Bacteria</taxon>
        <taxon>Bacillati</taxon>
        <taxon>Bacillota</taxon>
        <taxon>Bacilli</taxon>
        <taxon>Bacillales</taxon>
        <taxon>Bacillaceae</taxon>
        <taxon>Salinibacillus</taxon>
    </lineage>
</organism>
<proteinExistence type="inferred from homology"/>
<dbReference type="InterPro" id="IPR035482">
    <property type="entry name" value="SIS_PGI_2"/>
</dbReference>
<evidence type="ECO:0000256" key="4">
    <source>
        <dbReference type="ARBA" id="ARBA00022490"/>
    </source>
</evidence>
<dbReference type="InterPro" id="IPR018189">
    <property type="entry name" value="Phosphoglucose_isomerase_CS"/>
</dbReference>
<dbReference type="GO" id="GO:0006094">
    <property type="term" value="P:gluconeogenesis"/>
    <property type="evidence" value="ECO:0007669"/>
    <property type="project" value="UniProtKB-UniRule"/>
</dbReference>
<dbReference type="GO" id="GO:0004347">
    <property type="term" value="F:glucose-6-phosphate isomerase activity"/>
    <property type="evidence" value="ECO:0007669"/>
    <property type="project" value="UniProtKB-UniRule"/>
</dbReference>
<name>A0A1H9Y7U6_9BACI</name>
<reference evidence="11" key="1">
    <citation type="submission" date="2016-10" db="EMBL/GenBank/DDBJ databases">
        <authorList>
            <person name="Varghese N."/>
            <person name="Submissions S."/>
        </authorList>
    </citation>
    <scope>NUCLEOTIDE SEQUENCE [LARGE SCALE GENOMIC DNA]</scope>
    <source>
        <strain evidence="11">CGMCC 1.3566</strain>
    </source>
</reference>
<feature type="modified residue" description="Phosphothreonine" evidence="8">
    <location>
        <position position="38"/>
    </location>
</feature>
<dbReference type="PANTHER" id="PTHR11469">
    <property type="entry name" value="GLUCOSE-6-PHOSPHATE ISOMERASE"/>
    <property type="match status" value="1"/>
</dbReference>
<gene>
    <name evidence="8" type="primary">pgi</name>
    <name evidence="10" type="ORF">SAMN05421676_10147</name>
</gene>
<dbReference type="GO" id="GO:0097367">
    <property type="term" value="F:carbohydrate derivative binding"/>
    <property type="evidence" value="ECO:0007669"/>
    <property type="project" value="InterPro"/>
</dbReference>
<keyword evidence="6 8" id="KW-0413">Isomerase</keyword>
<comment type="function">
    <text evidence="8">Catalyzes the reversible isomerization of glucose-6-phosphate to fructose-6-phosphate.</text>
</comment>
<dbReference type="InterPro" id="IPR046348">
    <property type="entry name" value="SIS_dom_sf"/>
</dbReference>
<dbReference type="InterPro" id="IPR035476">
    <property type="entry name" value="SIS_PGI_1"/>
</dbReference>
<keyword evidence="11" id="KW-1185">Reference proteome</keyword>
<comment type="subcellular location">
    <subcellularLocation>
        <location evidence="8">Cytoplasm</location>
    </subcellularLocation>
</comment>
<dbReference type="AlphaFoldDB" id="A0A1H9Y7U6"/>
<protein>
    <recommendedName>
        <fullName evidence="8">Glucose-6-phosphate isomerase</fullName>
        <shortName evidence="8">GPI</shortName>
        <ecNumber evidence="8">5.3.1.9</ecNumber>
    </recommendedName>
    <alternativeName>
        <fullName evidence="8">Phosphoglucose isomerase</fullName>
        <shortName evidence="8">PGI</shortName>
    </alternativeName>
    <alternativeName>
        <fullName evidence="8">Phosphohexose isomerase</fullName>
        <shortName evidence="8">PHI</shortName>
    </alternativeName>
</protein>
<dbReference type="UniPathway" id="UPA00138"/>
<sequence>MTHIDFRYEYATDFVQERELEYMYDAVKTAHNTLHNQTGAGNDFLGWLDLPTNYDKDEFERIEKAAKRIQQNSDVLLVIGIGGSYLGAKAAIEALNHSFYNMLSNDQRKHPQVIFAGNNISGPYVKELFDVLEGKDVSINVISKSGTTTEPAMAFRVFRKFLIEKYGEEEAKKRIFATTDKEKGALKKLATDEGYETFVIPDDVGGRYSVLTAVGLLPIAVTGVDISSMMKGAEQASKDLNNDDVSTNPAYQYAAIRNILYRKGKSIELLVNYEPSLQYFSEWWKQLYGESEGKDDKGIYPSSVNFSTDLHSLGQFIQDGRKQMFETVLQVEKPRQDIDVPEDEQNLDGLNYLADMTFDDVNKKAFQGTLLAHTDGQVPNLILQVPELDAYTFGYLVYFFEKSCAISGYLMGVNPFDQPGVEAYKKNMFALLGKPGFEDEKEKLEQRFK</sequence>
<dbReference type="PROSITE" id="PS00174">
    <property type="entry name" value="P_GLUCOSE_ISOMERASE_2"/>
    <property type="match status" value="1"/>
</dbReference>
<dbReference type="Pfam" id="PF00342">
    <property type="entry name" value="PGI"/>
    <property type="match status" value="1"/>
</dbReference>
<dbReference type="CDD" id="cd05016">
    <property type="entry name" value="SIS_PGI_2"/>
    <property type="match status" value="1"/>
</dbReference>
<evidence type="ECO:0000256" key="6">
    <source>
        <dbReference type="ARBA" id="ARBA00023235"/>
    </source>
</evidence>
<evidence type="ECO:0000256" key="5">
    <source>
        <dbReference type="ARBA" id="ARBA00023152"/>
    </source>
</evidence>
<dbReference type="PROSITE" id="PS00765">
    <property type="entry name" value="P_GLUCOSE_ISOMERASE_1"/>
    <property type="match status" value="1"/>
</dbReference>
<feature type="active site" evidence="8">
    <location>
        <position position="425"/>
    </location>
</feature>
<evidence type="ECO:0000256" key="1">
    <source>
        <dbReference type="ARBA" id="ARBA00004926"/>
    </source>
</evidence>
<comment type="pathway">
    <text evidence="1 8 9">Carbohydrate degradation; glycolysis; D-glyceraldehyde 3-phosphate and glycerone phosphate from D-glucose: step 2/4.</text>
</comment>
<dbReference type="InterPro" id="IPR001672">
    <property type="entry name" value="G6P_Isomerase"/>
</dbReference>
<dbReference type="EMBL" id="FOHJ01000001">
    <property type="protein sequence ID" value="SES64447.1"/>
    <property type="molecule type" value="Genomic_DNA"/>
</dbReference>
<evidence type="ECO:0000256" key="2">
    <source>
        <dbReference type="ARBA" id="ARBA00006604"/>
    </source>
</evidence>
<evidence type="ECO:0000256" key="7">
    <source>
        <dbReference type="ARBA" id="ARBA00029321"/>
    </source>
</evidence>
<dbReference type="NCBIfam" id="NF010697">
    <property type="entry name" value="PRK14097.1"/>
    <property type="match status" value="1"/>
</dbReference>
<comment type="catalytic activity">
    <reaction evidence="7 8 9">
        <text>alpha-D-glucose 6-phosphate = beta-D-fructose 6-phosphate</text>
        <dbReference type="Rhea" id="RHEA:11816"/>
        <dbReference type="ChEBI" id="CHEBI:57634"/>
        <dbReference type="ChEBI" id="CHEBI:58225"/>
        <dbReference type="EC" id="5.3.1.9"/>
    </reaction>
</comment>
<evidence type="ECO:0000256" key="9">
    <source>
        <dbReference type="RuleBase" id="RU000612"/>
    </source>
</evidence>
<dbReference type="GO" id="GO:0048029">
    <property type="term" value="F:monosaccharide binding"/>
    <property type="evidence" value="ECO:0007669"/>
    <property type="project" value="TreeGrafter"/>
</dbReference>
<keyword evidence="8" id="KW-0597">Phosphoprotein</keyword>
<feature type="active site" description="Proton donor" evidence="8">
    <location>
        <position position="290"/>
    </location>
</feature>
<dbReference type="FunFam" id="3.40.50.10490:FF:000016">
    <property type="entry name" value="Glucose-6-phosphate isomerase"/>
    <property type="match status" value="1"/>
</dbReference>
<dbReference type="GO" id="GO:0006096">
    <property type="term" value="P:glycolytic process"/>
    <property type="evidence" value="ECO:0007669"/>
    <property type="project" value="UniProtKB-UniRule"/>
</dbReference>
<evidence type="ECO:0000256" key="3">
    <source>
        <dbReference type="ARBA" id="ARBA00022432"/>
    </source>
</evidence>
<dbReference type="Proteomes" id="UP000199095">
    <property type="component" value="Unassembled WGS sequence"/>
</dbReference>
<comment type="pathway">
    <text evidence="8">Carbohydrate biosynthesis; gluconeogenesis.</text>
</comment>
<dbReference type="SUPFAM" id="SSF53697">
    <property type="entry name" value="SIS domain"/>
    <property type="match status" value="1"/>
</dbReference>
<keyword evidence="5 8" id="KW-0324">Glycolysis</keyword>
<evidence type="ECO:0000256" key="8">
    <source>
        <dbReference type="HAMAP-Rule" id="MF_00473"/>
    </source>
</evidence>
<dbReference type="UniPathway" id="UPA00109">
    <property type="reaction ID" value="UER00181"/>
</dbReference>
<dbReference type="FunFam" id="3.40.50.10490:FF:000015">
    <property type="entry name" value="Glucose-6-phosphate isomerase"/>
    <property type="match status" value="1"/>
</dbReference>
<evidence type="ECO:0000313" key="10">
    <source>
        <dbReference type="EMBL" id="SES64447.1"/>
    </source>
</evidence>
<dbReference type="CDD" id="cd05015">
    <property type="entry name" value="SIS_PGI_1"/>
    <property type="match status" value="1"/>
</dbReference>
<comment type="caution">
    <text evidence="8">Lacks conserved residue(s) required for the propagation of feature annotation.</text>
</comment>
<dbReference type="GO" id="GO:0005829">
    <property type="term" value="C:cytosol"/>
    <property type="evidence" value="ECO:0007669"/>
    <property type="project" value="TreeGrafter"/>
</dbReference>
<keyword evidence="3 8" id="KW-0312">Gluconeogenesis</keyword>
<dbReference type="RefSeq" id="WP_093130788.1">
    <property type="nucleotide sequence ID" value="NZ_FOHJ01000001.1"/>
</dbReference>
<dbReference type="Gene3D" id="3.40.50.10490">
    <property type="entry name" value="Glucose-6-phosphate isomerase like protein, domain 1"/>
    <property type="match status" value="3"/>
</dbReference>
<dbReference type="PANTHER" id="PTHR11469:SF1">
    <property type="entry name" value="GLUCOSE-6-PHOSPHATE ISOMERASE"/>
    <property type="match status" value="1"/>
</dbReference>
<dbReference type="STRING" id="237682.SAMN05421676_10147"/>
<comment type="similarity">
    <text evidence="2 8 9">Belongs to the GPI family.</text>
</comment>
<accession>A0A1H9Y7U6</accession>
<dbReference type="EC" id="5.3.1.9" evidence="8"/>
<dbReference type="HAMAP" id="MF_00473">
    <property type="entry name" value="G6P_isomerase"/>
    <property type="match status" value="1"/>
</dbReference>
<dbReference type="OrthoDB" id="140919at2"/>
<dbReference type="GO" id="GO:0051156">
    <property type="term" value="P:glucose 6-phosphate metabolic process"/>
    <property type="evidence" value="ECO:0007669"/>
    <property type="project" value="TreeGrafter"/>
</dbReference>
<keyword evidence="4 8" id="KW-0963">Cytoplasm</keyword>
<dbReference type="PROSITE" id="PS51463">
    <property type="entry name" value="P_GLUCOSE_ISOMERASE_3"/>
    <property type="match status" value="1"/>
</dbReference>